<reference evidence="2" key="1">
    <citation type="submission" date="2020-12" db="EMBL/GenBank/DDBJ databases">
        <title>Bacterial taxonomy.</title>
        <authorList>
            <person name="Pan X."/>
        </authorList>
    </citation>
    <scope>NUCLEOTIDE SEQUENCE</scope>
    <source>
        <strain evidence="2">KCTC 52957</strain>
    </source>
</reference>
<dbReference type="GO" id="GO:0009882">
    <property type="term" value="F:blue light photoreceptor activity"/>
    <property type="evidence" value="ECO:0007669"/>
    <property type="project" value="InterPro"/>
</dbReference>
<protein>
    <submittedName>
        <fullName evidence="2">BLUF domain-containing protein</fullName>
    </submittedName>
</protein>
<comment type="caution">
    <text evidence="2">The sequence shown here is derived from an EMBL/GenBank/DDBJ whole genome shotgun (WGS) entry which is preliminary data.</text>
</comment>
<evidence type="ECO:0000313" key="3">
    <source>
        <dbReference type="Proteomes" id="UP000642488"/>
    </source>
</evidence>
<dbReference type="RefSeq" id="WP_198916149.1">
    <property type="nucleotide sequence ID" value="NZ_JAEKPD010000008.1"/>
</dbReference>
<evidence type="ECO:0000313" key="2">
    <source>
        <dbReference type="EMBL" id="MBJ3762978.1"/>
    </source>
</evidence>
<dbReference type="PROSITE" id="PS50925">
    <property type="entry name" value="BLUF"/>
    <property type="match status" value="1"/>
</dbReference>
<dbReference type="AlphaFoldDB" id="A0A934MCN3"/>
<proteinExistence type="predicted"/>
<gene>
    <name evidence="2" type="ORF">ILP92_09505</name>
</gene>
<organism evidence="2 3">
    <name type="scientific">Palleronia pontilimi</name>
    <dbReference type="NCBI Taxonomy" id="1964209"/>
    <lineage>
        <taxon>Bacteria</taxon>
        <taxon>Pseudomonadati</taxon>
        <taxon>Pseudomonadota</taxon>
        <taxon>Alphaproteobacteria</taxon>
        <taxon>Rhodobacterales</taxon>
        <taxon>Roseobacteraceae</taxon>
        <taxon>Palleronia</taxon>
    </lineage>
</organism>
<dbReference type="Pfam" id="PF04940">
    <property type="entry name" value="BLUF"/>
    <property type="match status" value="1"/>
</dbReference>
<accession>A0A934MCN3</accession>
<keyword evidence="3" id="KW-1185">Reference proteome</keyword>
<dbReference type="InterPro" id="IPR007024">
    <property type="entry name" value="BLUF_domain"/>
</dbReference>
<dbReference type="SUPFAM" id="SSF54975">
    <property type="entry name" value="Acylphosphatase/BLUF domain-like"/>
    <property type="match status" value="1"/>
</dbReference>
<name>A0A934MCN3_9RHOB</name>
<dbReference type="Gene3D" id="3.30.70.100">
    <property type="match status" value="1"/>
</dbReference>
<dbReference type="Proteomes" id="UP000642488">
    <property type="component" value="Unassembled WGS sequence"/>
</dbReference>
<dbReference type="InterPro" id="IPR036046">
    <property type="entry name" value="Acylphosphatase-like_dom_sf"/>
</dbReference>
<sequence length="141" mass="15621">MQYLVYRSTALVHPASDACRNIVDTSIRNNARVGLTGFLHAEHGCFVQYLEGPSDSLWQLYDRLGHDPRHTDLVLLGHGNVLARRFGDWRMGYSEAGVLSLASFIAEVTGDTDRTRPTEAEAIYFLMAACQRIDLGIAPAP</sequence>
<feature type="domain" description="BLUF" evidence="1">
    <location>
        <begin position="1"/>
        <end position="92"/>
    </location>
</feature>
<evidence type="ECO:0000259" key="1">
    <source>
        <dbReference type="PROSITE" id="PS50925"/>
    </source>
</evidence>
<dbReference type="GO" id="GO:0071949">
    <property type="term" value="F:FAD binding"/>
    <property type="evidence" value="ECO:0007669"/>
    <property type="project" value="InterPro"/>
</dbReference>
<dbReference type="EMBL" id="JAEKPD010000008">
    <property type="protein sequence ID" value="MBJ3762978.1"/>
    <property type="molecule type" value="Genomic_DNA"/>
</dbReference>
<dbReference type="SMART" id="SM01034">
    <property type="entry name" value="BLUF"/>
    <property type="match status" value="1"/>
</dbReference>